<protein>
    <recommendedName>
        <fullName evidence="8">N-terminal amino-acid N(alpha)-acetyltransferase NatA</fullName>
        <ecNumber evidence="8">2.3.1.255</ecNumber>
    </recommendedName>
</protein>
<dbReference type="RefSeq" id="XP_031466372.1">
    <property type="nucleotide sequence ID" value="XM_031610512.1"/>
</dbReference>
<keyword evidence="6" id="KW-0012">Acyltransferase</keyword>
<evidence type="ECO:0000313" key="17">
    <source>
        <dbReference type="Ensembl" id="ENSPCLP00000016349.1"/>
    </source>
</evidence>
<dbReference type="PANTHER" id="PTHR23091">
    <property type="entry name" value="N-TERMINAL ACETYLTRANSFERASE"/>
    <property type="match status" value="1"/>
</dbReference>
<comment type="catalytic activity">
    <reaction evidence="13">
        <text>N-terminal L-cysteinyl-[protein] + acetyl-CoA = N-terminal N(alpha)-acetyl-L-cysteinyl-[protein] + CoA + H(+)</text>
        <dbReference type="Rhea" id="RHEA:50512"/>
        <dbReference type="Rhea" id="RHEA-COMP:12707"/>
        <dbReference type="Rhea" id="RHEA-COMP:12708"/>
        <dbReference type="ChEBI" id="CHEBI:15378"/>
        <dbReference type="ChEBI" id="CHEBI:57287"/>
        <dbReference type="ChEBI" id="CHEBI:57288"/>
        <dbReference type="ChEBI" id="CHEBI:65250"/>
        <dbReference type="ChEBI" id="CHEBI:133372"/>
        <dbReference type="EC" id="2.3.1.255"/>
    </reaction>
</comment>
<evidence type="ECO:0000256" key="5">
    <source>
        <dbReference type="ARBA" id="ARBA00023242"/>
    </source>
</evidence>
<evidence type="ECO:0000256" key="15">
    <source>
        <dbReference type="SAM" id="MobiDB-lite"/>
    </source>
</evidence>
<evidence type="ECO:0000256" key="1">
    <source>
        <dbReference type="ARBA" id="ARBA00004123"/>
    </source>
</evidence>
<dbReference type="KEGG" id="pcoc:116240177"/>
<comment type="similarity">
    <text evidence="7">Belongs to the acetyltransferase family. ARD1 subfamily.</text>
</comment>
<dbReference type="Pfam" id="PF00583">
    <property type="entry name" value="Acetyltransf_1"/>
    <property type="match status" value="1"/>
</dbReference>
<dbReference type="Proteomes" id="UP000472261">
    <property type="component" value="Unplaced"/>
</dbReference>
<comment type="catalytic activity">
    <reaction evidence="12">
        <text>N-terminal L-alanyl-[protein] + acetyl-CoA = N-terminal N(alpha)-acetyl-L-alanyl-[protein] + CoA + H(+)</text>
        <dbReference type="Rhea" id="RHEA:50500"/>
        <dbReference type="Rhea" id="RHEA-COMP:12701"/>
        <dbReference type="Rhea" id="RHEA-COMP:12702"/>
        <dbReference type="ChEBI" id="CHEBI:15378"/>
        <dbReference type="ChEBI" id="CHEBI:57287"/>
        <dbReference type="ChEBI" id="CHEBI:57288"/>
        <dbReference type="ChEBI" id="CHEBI:64718"/>
        <dbReference type="ChEBI" id="CHEBI:83683"/>
        <dbReference type="EC" id="2.3.1.255"/>
    </reaction>
</comment>
<evidence type="ECO:0000256" key="11">
    <source>
        <dbReference type="ARBA" id="ARBA00047954"/>
    </source>
</evidence>
<comment type="catalytic activity">
    <reaction evidence="11">
        <text>N-terminal glycyl-[protein] + acetyl-CoA = N-terminal N(alpha)-acetylglycyl-[protein] + CoA + H(+)</text>
        <dbReference type="Rhea" id="RHEA:50496"/>
        <dbReference type="Rhea" id="RHEA-COMP:12666"/>
        <dbReference type="Rhea" id="RHEA-COMP:12700"/>
        <dbReference type="ChEBI" id="CHEBI:15378"/>
        <dbReference type="ChEBI" id="CHEBI:57287"/>
        <dbReference type="ChEBI" id="CHEBI:57288"/>
        <dbReference type="ChEBI" id="CHEBI:64723"/>
        <dbReference type="ChEBI" id="CHEBI:133369"/>
        <dbReference type="EC" id="2.3.1.255"/>
    </reaction>
</comment>
<feature type="compositionally biased region" description="Pro residues" evidence="15">
    <location>
        <begin position="264"/>
        <end position="274"/>
    </location>
</feature>
<keyword evidence="3" id="KW-0963">Cytoplasm</keyword>
<dbReference type="GeneID" id="116240177"/>
<dbReference type="EC" id="2.3.1.255" evidence="8"/>
<evidence type="ECO:0000256" key="9">
    <source>
        <dbReference type="ARBA" id="ARBA00047491"/>
    </source>
</evidence>
<evidence type="ECO:0000313" key="18">
    <source>
        <dbReference type="Proteomes" id="UP000472261"/>
    </source>
</evidence>
<sequence>MGVESSTHLARWLVDTPVHKGLDRLVKPMATSVWVGSLGNSTADWLWRVLPPEAAPKEESDGKAGAGGAPGSSAAMNIRNARPEDLMNMQHCNLLCLPENYQMKYYFYHGLSWPQLSYIAEDENGKIVGYVLAKMEEDPDDVPHGHITSLAVKRSHRRLGLAQKLMDQASRAMIENFNAKYVSLHVRKSNRAALHLYSNTLNFQISEVEPKYYADGEDAYAMKRDLTQMADELRKQVEQKERGRPTTLSTGEPPRGGESCGTGGPPPPGAPPPEDSGADSKDVSEVSEATESTDVKDSSEASDSAS</sequence>
<dbReference type="PROSITE" id="PS51186">
    <property type="entry name" value="GNAT"/>
    <property type="match status" value="1"/>
</dbReference>
<dbReference type="Gene3D" id="3.40.630.30">
    <property type="match status" value="1"/>
</dbReference>
<evidence type="ECO:0000256" key="6">
    <source>
        <dbReference type="ARBA" id="ARBA00023315"/>
    </source>
</evidence>
<keyword evidence="4" id="KW-0808">Transferase</keyword>
<gene>
    <name evidence="17" type="primary">NAA10</name>
</gene>
<dbReference type="FunFam" id="3.40.630.30:FF:000014">
    <property type="entry name" value="N-alpha-acetyltransferase 10 isoform X1"/>
    <property type="match status" value="1"/>
</dbReference>
<dbReference type="InterPro" id="IPR000182">
    <property type="entry name" value="GNAT_dom"/>
</dbReference>
<evidence type="ECO:0000256" key="7">
    <source>
        <dbReference type="ARBA" id="ARBA00025786"/>
    </source>
</evidence>
<feature type="region of interest" description="Disordered" evidence="15">
    <location>
        <begin position="236"/>
        <end position="306"/>
    </location>
</feature>
<dbReference type="GO" id="GO:1990190">
    <property type="term" value="F:protein-N-terminal-glutamate acetyltransferase activity"/>
    <property type="evidence" value="ECO:0007669"/>
    <property type="project" value="TreeGrafter"/>
</dbReference>
<evidence type="ECO:0000259" key="16">
    <source>
        <dbReference type="PROSITE" id="PS51186"/>
    </source>
</evidence>
<dbReference type="GO" id="GO:0005634">
    <property type="term" value="C:nucleus"/>
    <property type="evidence" value="ECO:0007669"/>
    <property type="project" value="UniProtKB-SubCell"/>
</dbReference>
<dbReference type="InterPro" id="IPR016181">
    <property type="entry name" value="Acyl_CoA_acyltransferase"/>
</dbReference>
<proteinExistence type="inferred from homology"/>
<name>A0A669Q715_PHACC</name>
<comment type="catalytic activity">
    <reaction evidence="9">
        <text>N-terminal L-seryl-[protein] + acetyl-CoA = N-terminal N(alpha)-acetyl-L-seryl-[protein] + CoA + H(+)</text>
        <dbReference type="Rhea" id="RHEA:50504"/>
        <dbReference type="Rhea" id="RHEA-COMP:12703"/>
        <dbReference type="Rhea" id="RHEA-COMP:12704"/>
        <dbReference type="ChEBI" id="CHEBI:15378"/>
        <dbReference type="ChEBI" id="CHEBI:57287"/>
        <dbReference type="ChEBI" id="CHEBI:57288"/>
        <dbReference type="ChEBI" id="CHEBI:64738"/>
        <dbReference type="ChEBI" id="CHEBI:83690"/>
        <dbReference type="EC" id="2.3.1.255"/>
    </reaction>
</comment>
<dbReference type="GO" id="GO:0031415">
    <property type="term" value="C:NatA complex"/>
    <property type="evidence" value="ECO:0007669"/>
    <property type="project" value="InterPro"/>
</dbReference>
<organism evidence="17 18">
    <name type="scientific">Phasianus colchicus</name>
    <name type="common">Common pheasant</name>
    <dbReference type="NCBI Taxonomy" id="9054"/>
    <lineage>
        <taxon>Eukaryota</taxon>
        <taxon>Metazoa</taxon>
        <taxon>Chordata</taxon>
        <taxon>Craniata</taxon>
        <taxon>Vertebrata</taxon>
        <taxon>Euteleostomi</taxon>
        <taxon>Archelosauria</taxon>
        <taxon>Archosauria</taxon>
        <taxon>Dinosauria</taxon>
        <taxon>Saurischia</taxon>
        <taxon>Theropoda</taxon>
        <taxon>Coelurosauria</taxon>
        <taxon>Aves</taxon>
        <taxon>Neognathae</taxon>
        <taxon>Galloanserae</taxon>
        <taxon>Galliformes</taxon>
        <taxon>Phasianidae</taxon>
        <taxon>Phasianinae</taxon>
        <taxon>Phasianus</taxon>
    </lineage>
</organism>
<dbReference type="GO" id="GO:1990189">
    <property type="term" value="F:protein N-terminal-serine acetyltransferase activity"/>
    <property type="evidence" value="ECO:0007669"/>
    <property type="project" value="TreeGrafter"/>
</dbReference>
<comment type="catalytic activity">
    <reaction evidence="10">
        <text>N-terminal L-valyl-[protein] + acetyl-CoA = N-terminal N(alpha)-acetyl-L-valyl-[protein] + CoA + H(+)</text>
        <dbReference type="Rhea" id="RHEA:50508"/>
        <dbReference type="Rhea" id="RHEA-COMP:12705"/>
        <dbReference type="Rhea" id="RHEA-COMP:12706"/>
        <dbReference type="ChEBI" id="CHEBI:15378"/>
        <dbReference type="ChEBI" id="CHEBI:57287"/>
        <dbReference type="ChEBI" id="CHEBI:57288"/>
        <dbReference type="ChEBI" id="CHEBI:64741"/>
        <dbReference type="ChEBI" id="CHEBI:133371"/>
        <dbReference type="EC" id="2.3.1.255"/>
    </reaction>
</comment>
<dbReference type="OrthoDB" id="25586at2759"/>
<evidence type="ECO:0000256" key="14">
    <source>
        <dbReference type="ARBA" id="ARBA00049434"/>
    </source>
</evidence>
<keyword evidence="5" id="KW-0539">Nucleus</keyword>
<dbReference type="AlphaFoldDB" id="A0A669Q715"/>
<dbReference type="Ensembl" id="ENSPCLT00000021507.1">
    <property type="protein sequence ID" value="ENSPCLP00000016349.1"/>
    <property type="gene ID" value="ENSPCLG00000013291.1"/>
</dbReference>
<comment type="catalytic activity">
    <reaction evidence="14">
        <text>N-terminal L-threonyl-[protein] + acetyl-CoA = N-terminal N(alpha)-acetyl-L-threonyl-[protein] + CoA + H(+)</text>
        <dbReference type="Rhea" id="RHEA:50516"/>
        <dbReference type="Rhea" id="RHEA-COMP:12709"/>
        <dbReference type="Rhea" id="RHEA-COMP:12710"/>
        <dbReference type="ChEBI" id="CHEBI:15378"/>
        <dbReference type="ChEBI" id="CHEBI:57287"/>
        <dbReference type="ChEBI" id="CHEBI:57288"/>
        <dbReference type="ChEBI" id="CHEBI:64739"/>
        <dbReference type="ChEBI" id="CHEBI:133375"/>
        <dbReference type="EC" id="2.3.1.255"/>
    </reaction>
</comment>
<reference evidence="17" key="2">
    <citation type="submission" date="2025-09" db="UniProtKB">
        <authorList>
            <consortium name="Ensembl"/>
        </authorList>
    </citation>
    <scope>IDENTIFICATION</scope>
</reference>
<keyword evidence="18" id="KW-1185">Reference proteome</keyword>
<evidence type="ECO:0000256" key="4">
    <source>
        <dbReference type="ARBA" id="ARBA00022679"/>
    </source>
</evidence>
<dbReference type="InterPro" id="IPR045047">
    <property type="entry name" value="Ard1-like"/>
</dbReference>
<dbReference type="PANTHER" id="PTHR23091:SF4">
    <property type="entry name" value="N-TERMINAL AMINO-ACID N(ALPHA)-ACETYLTRANSFERASE NATA"/>
    <property type="match status" value="1"/>
</dbReference>
<evidence type="ECO:0000256" key="8">
    <source>
        <dbReference type="ARBA" id="ARBA00026110"/>
    </source>
</evidence>
<evidence type="ECO:0000256" key="12">
    <source>
        <dbReference type="ARBA" id="ARBA00048236"/>
    </source>
</evidence>
<dbReference type="CTD" id="8260"/>
<feature type="region of interest" description="Disordered" evidence="15">
    <location>
        <begin position="55"/>
        <end position="76"/>
    </location>
</feature>
<evidence type="ECO:0000256" key="2">
    <source>
        <dbReference type="ARBA" id="ARBA00004496"/>
    </source>
</evidence>
<reference evidence="17" key="1">
    <citation type="submission" date="2025-08" db="UniProtKB">
        <authorList>
            <consortium name="Ensembl"/>
        </authorList>
    </citation>
    <scope>IDENTIFICATION</scope>
</reference>
<feature type="domain" description="N-acetyltransferase" evidence="16">
    <location>
        <begin position="76"/>
        <end position="227"/>
    </location>
</feature>
<dbReference type="SUPFAM" id="SSF55729">
    <property type="entry name" value="Acyl-CoA N-acyltransferases (Nat)"/>
    <property type="match status" value="1"/>
</dbReference>
<dbReference type="CDD" id="cd04301">
    <property type="entry name" value="NAT_SF"/>
    <property type="match status" value="1"/>
</dbReference>
<evidence type="ECO:0000256" key="13">
    <source>
        <dbReference type="ARBA" id="ARBA00049266"/>
    </source>
</evidence>
<evidence type="ECO:0000256" key="3">
    <source>
        <dbReference type="ARBA" id="ARBA00022490"/>
    </source>
</evidence>
<evidence type="ECO:0000256" key="10">
    <source>
        <dbReference type="ARBA" id="ARBA00047805"/>
    </source>
</evidence>
<accession>A0A669Q715</accession>
<comment type="subcellular location">
    <subcellularLocation>
        <location evidence="2">Cytoplasm</location>
    </subcellularLocation>
    <subcellularLocation>
        <location evidence="1">Nucleus</location>
    </subcellularLocation>
</comment>